<proteinExistence type="predicted"/>
<feature type="domain" description="Phage head morphogenesis" evidence="1">
    <location>
        <begin position="189"/>
        <end position="301"/>
    </location>
</feature>
<dbReference type="NCBIfam" id="TIGR01641">
    <property type="entry name" value="phageSPP1_gp7"/>
    <property type="match status" value="1"/>
</dbReference>
<protein>
    <submittedName>
        <fullName evidence="2">Phage Mu protein F like protein</fullName>
    </submittedName>
</protein>
<comment type="caution">
    <text evidence="2">The sequence shown here is derived from an EMBL/GenBank/DDBJ whole genome shotgun (WGS) entry which is preliminary data.</text>
</comment>
<dbReference type="InterPro" id="IPR006528">
    <property type="entry name" value="Phage_head_morphogenesis_dom"/>
</dbReference>
<accession>A0A0R1PRV3</accession>
<reference evidence="2 3" key="1">
    <citation type="journal article" date="2015" name="Genome Announc.">
        <title>Expanding the biotechnology potential of lactobacilli through comparative genomics of 213 strains and associated genera.</title>
        <authorList>
            <person name="Sun Z."/>
            <person name="Harris H.M."/>
            <person name="McCann A."/>
            <person name="Guo C."/>
            <person name="Argimon S."/>
            <person name="Zhang W."/>
            <person name="Yang X."/>
            <person name="Jeffery I.B."/>
            <person name="Cooney J.C."/>
            <person name="Kagawa T.F."/>
            <person name="Liu W."/>
            <person name="Song Y."/>
            <person name="Salvetti E."/>
            <person name="Wrobel A."/>
            <person name="Rasinkangas P."/>
            <person name="Parkhill J."/>
            <person name="Rea M.C."/>
            <person name="O'Sullivan O."/>
            <person name="Ritari J."/>
            <person name="Douillard F.P."/>
            <person name="Paul Ross R."/>
            <person name="Yang R."/>
            <person name="Briner A.E."/>
            <person name="Felis G.E."/>
            <person name="de Vos W.M."/>
            <person name="Barrangou R."/>
            <person name="Klaenhammer T.R."/>
            <person name="Caufield P.W."/>
            <person name="Cui Y."/>
            <person name="Zhang H."/>
            <person name="O'Toole P.W."/>
        </authorList>
    </citation>
    <scope>NUCLEOTIDE SEQUENCE [LARGE SCALE GENOMIC DNA]</scope>
    <source>
        <strain evidence="2 3">DSM 13238</strain>
    </source>
</reference>
<sequence>MKLTKSQAISIAQKIYGKQDERVKEIESMYRDTQSKVISDVDAFIGANKAWSAKANPTEIADFLANLKDTFYNASSDDQNLIKMAFGDNKLKSNGDMLMAKITQDIVRQSMAQKIHLGLATENIPNVVNAPTYTQAKNVIKNHQHIAEQSKNVDAILYKSTKNAVLDSHVDSGMFSSVNKQTMQTLRKVREVAEKAAKSPKDSLNWTKDIKDILTGGDTSSNGQMGRAAGMIRTATAQAMNRTRLQDFISTNVKKYKYISLESPTTCADCSDLDGNIYNVDDAEEGVNFPLMHPNCQCTVIEVNDDDDWDKSDHDVADELNDL</sequence>
<dbReference type="EMBL" id="AZES01000059">
    <property type="protein sequence ID" value="KRL31176.1"/>
    <property type="molecule type" value="Genomic_DNA"/>
</dbReference>
<evidence type="ECO:0000313" key="3">
    <source>
        <dbReference type="Proteomes" id="UP000051908"/>
    </source>
</evidence>
<dbReference type="GeneID" id="96667890"/>
<dbReference type="AlphaFoldDB" id="A0A0R1PRV3"/>
<evidence type="ECO:0000313" key="2">
    <source>
        <dbReference type="EMBL" id="KRL31176.1"/>
    </source>
</evidence>
<dbReference type="OrthoDB" id="9765386at2"/>
<gene>
    <name evidence="2" type="ORF">FD33_GL002236</name>
</gene>
<evidence type="ECO:0000259" key="1">
    <source>
        <dbReference type="Pfam" id="PF04233"/>
    </source>
</evidence>
<organism evidence="2 3">
    <name type="scientific">Companilactobacillus paralimentarius DSM 13238 = JCM 10415</name>
    <dbReference type="NCBI Taxonomy" id="1122151"/>
    <lineage>
        <taxon>Bacteria</taxon>
        <taxon>Bacillati</taxon>
        <taxon>Bacillota</taxon>
        <taxon>Bacilli</taxon>
        <taxon>Lactobacillales</taxon>
        <taxon>Lactobacillaceae</taxon>
        <taxon>Companilactobacillus</taxon>
    </lineage>
</organism>
<dbReference type="RefSeq" id="WP_025084996.1">
    <property type="nucleotide sequence ID" value="NZ_AZES01000059.1"/>
</dbReference>
<name>A0A0R1PRV3_9LACO</name>
<keyword evidence="3" id="KW-1185">Reference proteome</keyword>
<dbReference type="Proteomes" id="UP000051908">
    <property type="component" value="Unassembled WGS sequence"/>
</dbReference>
<dbReference type="Pfam" id="PF04233">
    <property type="entry name" value="Phage_Mu_F"/>
    <property type="match status" value="1"/>
</dbReference>
<dbReference type="PATRIC" id="fig|1122151.5.peg.2309"/>